<evidence type="ECO:0000256" key="3">
    <source>
        <dbReference type="ARBA" id="ARBA00023172"/>
    </source>
</evidence>
<dbReference type="InterPro" id="IPR011010">
    <property type="entry name" value="DNA_brk_join_enz"/>
</dbReference>
<dbReference type="Pfam" id="PF00589">
    <property type="entry name" value="Phage_integrase"/>
    <property type="match status" value="1"/>
</dbReference>
<feature type="domain" description="Tyr recombinase" evidence="4">
    <location>
        <begin position="137"/>
        <end position="343"/>
    </location>
</feature>
<dbReference type="GO" id="GO:0015074">
    <property type="term" value="P:DNA integration"/>
    <property type="evidence" value="ECO:0007669"/>
    <property type="project" value="UniProtKB-KW"/>
</dbReference>
<name>A0A0F9PAB3_9ZZZZ</name>
<dbReference type="PANTHER" id="PTHR30349:SF41">
    <property type="entry name" value="INTEGRASE_RECOMBINASE PROTEIN MJ0367-RELATED"/>
    <property type="match status" value="1"/>
</dbReference>
<evidence type="ECO:0000256" key="1">
    <source>
        <dbReference type="ARBA" id="ARBA00022908"/>
    </source>
</evidence>
<dbReference type="SUPFAM" id="SSF56349">
    <property type="entry name" value="DNA breaking-rejoining enzymes"/>
    <property type="match status" value="1"/>
</dbReference>
<proteinExistence type="predicted"/>
<evidence type="ECO:0000259" key="4">
    <source>
        <dbReference type="PROSITE" id="PS51898"/>
    </source>
</evidence>
<reference evidence="5" key="1">
    <citation type="journal article" date="2015" name="Nature">
        <title>Complex archaea that bridge the gap between prokaryotes and eukaryotes.</title>
        <authorList>
            <person name="Spang A."/>
            <person name="Saw J.H."/>
            <person name="Jorgensen S.L."/>
            <person name="Zaremba-Niedzwiedzka K."/>
            <person name="Martijn J."/>
            <person name="Lind A.E."/>
            <person name="van Eijk R."/>
            <person name="Schleper C."/>
            <person name="Guy L."/>
            <person name="Ettema T.J."/>
        </authorList>
    </citation>
    <scope>NUCLEOTIDE SEQUENCE</scope>
</reference>
<dbReference type="InterPro" id="IPR004107">
    <property type="entry name" value="Integrase_SAM-like_N"/>
</dbReference>
<keyword evidence="1" id="KW-0229">DNA integration</keyword>
<evidence type="ECO:0000313" key="5">
    <source>
        <dbReference type="EMBL" id="KKM90302.1"/>
    </source>
</evidence>
<evidence type="ECO:0000256" key="2">
    <source>
        <dbReference type="ARBA" id="ARBA00023125"/>
    </source>
</evidence>
<comment type="caution">
    <text evidence="5">The sequence shown here is derived from an EMBL/GenBank/DDBJ whole genome shotgun (WGS) entry which is preliminary data.</text>
</comment>
<dbReference type="EMBL" id="LAZR01006690">
    <property type="protein sequence ID" value="KKM90302.1"/>
    <property type="molecule type" value="Genomic_DNA"/>
</dbReference>
<organism evidence="5">
    <name type="scientific">marine sediment metagenome</name>
    <dbReference type="NCBI Taxonomy" id="412755"/>
    <lineage>
        <taxon>unclassified sequences</taxon>
        <taxon>metagenomes</taxon>
        <taxon>ecological metagenomes</taxon>
    </lineage>
</organism>
<accession>A0A0F9PAB3</accession>
<gene>
    <name evidence="5" type="ORF">LCGC14_1239980</name>
</gene>
<dbReference type="GO" id="GO:0006310">
    <property type="term" value="P:DNA recombination"/>
    <property type="evidence" value="ECO:0007669"/>
    <property type="project" value="UniProtKB-KW"/>
</dbReference>
<dbReference type="CDD" id="cd00397">
    <property type="entry name" value="DNA_BRE_C"/>
    <property type="match status" value="1"/>
</dbReference>
<dbReference type="PROSITE" id="PS51898">
    <property type="entry name" value="TYR_RECOMBINASE"/>
    <property type="match status" value="1"/>
</dbReference>
<dbReference type="GO" id="GO:0003677">
    <property type="term" value="F:DNA binding"/>
    <property type="evidence" value="ECO:0007669"/>
    <property type="project" value="UniProtKB-KW"/>
</dbReference>
<dbReference type="Gene3D" id="1.10.150.130">
    <property type="match status" value="1"/>
</dbReference>
<dbReference type="InterPro" id="IPR050090">
    <property type="entry name" value="Tyrosine_recombinase_XerCD"/>
</dbReference>
<dbReference type="AlphaFoldDB" id="A0A0F9PAB3"/>
<sequence length="354" mass="43500">MYNPPGVKYKYQRKIDQHRKLYKDKNLKYVKNNWVFFWRFLAHLQDIGYRPATVGRFHSMLRMFLNWLGKKPLRKVRKKDIKEYLLYLKNEKHIAPYTLRYHKEAMGVFFLFIIHFTRRKINPTANLGIRIHYKQPEKMDYFSQQEIDILVKKPLQELKRIKRSDFYCDYSYRRKIYKIKLQYMMLKIMFSTGIRPWEAVHIELDDFEPEKLRLRIRTKGDQQYIMKDRHVFITKKTAEELKELIVLQQPGRKHDSENRLFIHYHGWKISPNYPSRILKYWAQRCGIRRNVYAYMMRYTYCTRLVENGTDVYSLKKLMGHKQIAVTLKHYFKLTPAELRREWKEFNPLGKEVMT</sequence>
<dbReference type="PANTHER" id="PTHR30349">
    <property type="entry name" value="PHAGE INTEGRASE-RELATED"/>
    <property type="match status" value="1"/>
</dbReference>
<keyword evidence="3" id="KW-0233">DNA recombination</keyword>
<protein>
    <recommendedName>
        <fullName evidence="4">Tyr recombinase domain-containing protein</fullName>
    </recommendedName>
</protein>
<dbReference type="Pfam" id="PF13495">
    <property type="entry name" value="Phage_int_SAM_4"/>
    <property type="match status" value="1"/>
</dbReference>
<keyword evidence="2" id="KW-0238">DNA-binding</keyword>
<dbReference type="Gene3D" id="1.10.443.10">
    <property type="entry name" value="Intergrase catalytic core"/>
    <property type="match status" value="1"/>
</dbReference>
<dbReference type="InterPro" id="IPR002104">
    <property type="entry name" value="Integrase_catalytic"/>
</dbReference>
<dbReference type="InterPro" id="IPR010998">
    <property type="entry name" value="Integrase_recombinase_N"/>
</dbReference>
<dbReference type="InterPro" id="IPR013762">
    <property type="entry name" value="Integrase-like_cat_sf"/>
</dbReference>